<dbReference type="EMBL" id="CAEZXS010000221">
    <property type="protein sequence ID" value="CAB4712080.1"/>
    <property type="molecule type" value="Genomic_DNA"/>
</dbReference>
<evidence type="ECO:0000313" key="1">
    <source>
        <dbReference type="EMBL" id="CAB4712080.1"/>
    </source>
</evidence>
<dbReference type="AlphaFoldDB" id="A0A6J6Z9S2"/>
<dbReference type="EMBL" id="CAFAAQ010000134">
    <property type="protein sequence ID" value="CAB4814277.1"/>
    <property type="molecule type" value="Genomic_DNA"/>
</dbReference>
<dbReference type="Pfam" id="PF21196">
    <property type="entry name" value="PcrA_UvrD_tudor"/>
    <property type="match status" value="1"/>
</dbReference>
<protein>
    <submittedName>
        <fullName evidence="2">Unannotated protein</fullName>
    </submittedName>
</protein>
<proteinExistence type="predicted"/>
<reference evidence="2" key="1">
    <citation type="submission" date="2020-05" db="EMBL/GenBank/DDBJ databases">
        <authorList>
            <person name="Chiriac C."/>
            <person name="Salcher M."/>
            <person name="Ghai R."/>
            <person name="Kavagutti S V."/>
        </authorList>
    </citation>
    <scope>NUCLEOTIDE SEQUENCE</scope>
</reference>
<organism evidence="2">
    <name type="scientific">freshwater metagenome</name>
    <dbReference type="NCBI Taxonomy" id="449393"/>
    <lineage>
        <taxon>unclassified sequences</taxon>
        <taxon>metagenomes</taxon>
        <taxon>ecological metagenomes</taxon>
    </lineage>
</organism>
<name>A0A6J6Z9S2_9ZZZZ</name>
<sequence>MRHNVWGEGVILMVEGAGDKAEAVVHFGSVGEKRLLLSWAPLEKA</sequence>
<gene>
    <name evidence="1" type="ORF">UFOPK2582_01478</name>
    <name evidence="2" type="ORF">UFOPK3046_01346</name>
</gene>
<accession>A0A6J6Z9S2</accession>
<evidence type="ECO:0000313" key="2">
    <source>
        <dbReference type="EMBL" id="CAB4814277.1"/>
    </source>
</evidence>